<dbReference type="EMBL" id="UOFO01000056">
    <property type="protein sequence ID" value="VAW84981.1"/>
    <property type="molecule type" value="Genomic_DNA"/>
</dbReference>
<keyword evidence="1" id="KW-0472">Membrane</keyword>
<evidence type="ECO:0000256" key="1">
    <source>
        <dbReference type="SAM" id="Phobius"/>
    </source>
</evidence>
<dbReference type="Pfam" id="PF11906">
    <property type="entry name" value="DUF3426"/>
    <property type="match status" value="1"/>
</dbReference>
<organism evidence="3">
    <name type="scientific">hydrothermal vent metagenome</name>
    <dbReference type="NCBI Taxonomy" id="652676"/>
    <lineage>
        <taxon>unclassified sequences</taxon>
        <taxon>metagenomes</taxon>
        <taxon>ecological metagenomes</taxon>
    </lineage>
</organism>
<gene>
    <name evidence="3" type="ORF">MNBD_GAMMA16-351</name>
</gene>
<accession>A0A3B0Z011</accession>
<protein>
    <recommendedName>
        <fullName evidence="2">Zinc finger/thioredoxin putative domain-containing protein</fullName>
    </recommendedName>
</protein>
<dbReference type="AlphaFoldDB" id="A0A3B0Z011"/>
<evidence type="ECO:0000313" key="3">
    <source>
        <dbReference type="EMBL" id="VAW84981.1"/>
    </source>
</evidence>
<keyword evidence="1" id="KW-0812">Transmembrane</keyword>
<dbReference type="Pfam" id="PF13719">
    <property type="entry name" value="Zn_ribbon_5"/>
    <property type="match status" value="1"/>
</dbReference>
<dbReference type="NCBIfam" id="TIGR02098">
    <property type="entry name" value="MJ0042_CXXC"/>
    <property type="match status" value="1"/>
</dbReference>
<dbReference type="InterPro" id="IPR011723">
    <property type="entry name" value="Znf/thioredoxin_put"/>
</dbReference>
<keyword evidence="1" id="KW-1133">Transmembrane helix</keyword>
<feature type="transmembrane region" description="Helical" evidence="1">
    <location>
        <begin position="109"/>
        <end position="129"/>
    </location>
</feature>
<dbReference type="InterPro" id="IPR021834">
    <property type="entry name" value="DUF3426"/>
</dbReference>
<reference evidence="3" key="1">
    <citation type="submission" date="2018-06" db="EMBL/GenBank/DDBJ databases">
        <authorList>
            <person name="Zhirakovskaya E."/>
        </authorList>
    </citation>
    <scope>NUCLEOTIDE SEQUENCE</scope>
</reference>
<feature type="domain" description="Zinc finger/thioredoxin putative" evidence="2">
    <location>
        <begin position="1"/>
        <end position="37"/>
    </location>
</feature>
<name>A0A3B0Z011_9ZZZZ</name>
<evidence type="ECO:0000259" key="2">
    <source>
        <dbReference type="Pfam" id="PF13719"/>
    </source>
</evidence>
<proteinExistence type="predicted"/>
<sequence>MHTQCPHCATLFKISEEQLSAVNGKVRCGFCYRIFIAEESLLDGLPNMDSEGNALPEKIHDTADSKTSDISVPAIVETLHTTQNELQEEARKHLDEQSKKGKASAFTDFFWAFGVLVFTAVFILQYSYFMRDDLAKYASIRPALQQFCHVANCIIPLQRSPAQIKLISREISAHPSIKNALRVRATFINKAPYEQSYPTLKLTLSDLEGKTVAVRHFNPQEYLPQHTVIAVGIAAQQLTEIQLDIRDSNKHSTGFELAFL</sequence>